<feature type="transmembrane region" description="Helical" evidence="6">
    <location>
        <begin position="321"/>
        <end position="342"/>
    </location>
</feature>
<name>A0A7S4K9Z7_9STRA</name>
<feature type="transmembrane region" description="Helical" evidence="6">
    <location>
        <begin position="39"/>
        <end position="57"/>
    </location>
</feature>
<dbReference type="Pfam" id="PF03619">
    <property type="entry name" value="Solute_trans_a"/>
    <property type="match status" value="1"/>
</dbReference>
<evidence type="ECO:0000256" key="2">
    <source>
        <dbReference type="ARBA" id="ARBA00022692"/>
    </source>
</evidence>
<evidence type="ECO:0000256" key="4">
    <source>
        <dbReference type="ARBA" id="ARBA00023136"/>
    </source>
</evidence>
<dbReference type="AlphaFoldDB" id="A0A7S4K9Z7"/>
<keyword evidence="4 6" id="KW-0472">Membrane</keyword>
<feature type="region of interest" description="Disordered" evidence="5">
    <location>
        <begin position="501"/>
        <end position="553"/>
    </location>
</feature>
<gene>
    <name evidence="7" type="ORF">OAUR00152_LOCUS41671</name>
</gene>
<feature type="region of interest" description="Disordered" evidence="5">
    <location>
        <begin position="615"/>
        <end position="647"/>
    </location>
</feature>
<organism evidence="7">
    <name type="scientific">Odontella aurita</name>
    <dbReference type="NCBI Taxonomy" id="265563"/>
    <lineage>
        <taxon>Eukaryota</taxon>
        <taxon>Sar</taxon>
        <taxon>Stramenopiles</taxon>
        <taxon>Ochrophyta</taxon>
        <taxon>Bacillariophyta</taxon>
        <taxon>Mediophyceae</taxon>
        <taxon>Biddulphiophycidae</taxon>
        <taxon>Eupodiscales</taxon>
        <taxon>Odontellaceae</taxon>
        <taxon>Odontella</taxon>
    </lineage>
</organism>
<comment type="subcellular location">
    <subcellularLocation>
        <location evidence="1">Membrane</location>
        <topology evidence="1">Multi-pass membrane protein</topology>
    </subcellularLocation>
</comment>
<dbReference type="SMART" id="SM01417">
    <property type="entry name" value="Solute_trans_a"/>
    <property type="match status" value="1"/>
</dbReference>
<evidence type="ECO:0000256" key="3">
    <source>
        <dbReference type="ARBA" id="ARBA00022989"/>
    </source>
</evidence>
<evidence type="ECO:0000256" key="5">
    <source>
        <dbReference type="SAM" id="MobiDB-lite"/>
    </source>
</evidence>
<protein>
    <submittedName>
        <fullName evidence="7">Uncharacterized protein</fullName>
    </submittedName>
</protein>
<feature type="transmembrane region" description="Helical" evidence="6">
    <location>
        <begin position="354"/>
        <end position="372"/>
    </location>
</feature>
<feature type="compositionally biased region" description="Gly residues" evidence="5">
    <location>
        <begin position="626"/>
        <end position="641"/>
    </location>
</feature>
<keyword evidence="2 6" id="KW-0812">Transmembrane</keyword>
<accession>A0A7S4K9Z7</accession>
<sequence>MSESEPLVGRGGIIDGGASASSTSASSFAASISRWCNRLLLLTLIVALLSVSLLFNFRMRSVAAHLAEEDEAVTKLSMTVQDQAAIIERFADSVTNSDVLTRVDSLKDELDATSRTMSDRLEATEDRIGNLLNATLITLDTIVSEAQNDIHVEVDRVKTDVDEYVRTTQDQFSMENSFMVYQLAGTFTLLACLISMWHMTAHLRTFREPFVQRKILAILWMSPLYGITSWLSLVYPFLEGYLAVVKDFYEAYVIYQFLSFCIAVLGRGDRNAVVALLTKHADHLEPPFHPLGVCFPKEYESDRDMAEEVLLQCQAFAMQFVFFRPLTTIGTFACNEVGYFGMGESATDYRSPQFWFLMIQNVSVFVAFSGLLKFYHAVQDDLSWCRPFPKFLCIKGIVFMTFWQGLVIAILAKTTEQQPAPGVAQAQQEAGVDPDIWAKQAQNFLICLEMLLFSIAHFYCFPTEEWAPGYRPKDGDDTKFGDNIALRDFFSDLKLIVKGGSGKSKRRKSKKAQKKKADLEQGGGGDEDEGKGKGEGEGRDVGEEEDDDGDLDRSVYTEATTTLDDGGSVEEPMTPQMKMAAARLMASLNFNGNGSDQIDEETAGGMAGLMEKITMMNDSDDEDDGTGGVEGRGGGRGGGGNTCRPTR</sequence>
<proteinExistence type="predicted"/>
<dbReference type="InterPro" id="IPR005178">
    <property type="entry name" value="Ostalpha/TMEM184C"/>
</dbReference>
<feature type="transmembrane region" description="Helical" evidence="6">
    <location>
        <begin position="215"/>
        <end position="237"/>
    </location>
</feature>
<keyword evidence="3 6" id="KW-1133">Transmembrane helix</keyword>
<evidence type="ECO:0000313" key="7">
    <source>
        <dbReference type="EMBL" id="CAE2288346.1"/>
    </source>
</evidence>
<dbReference type="EMBL" id="HBKQ01061148">
    <property type="protein sequence ID" value="CAE2288346.1"/>
    <property type="molecule type" value="Transcribed_RNA"/>
</dbReference>
<evidence type="ECO:0000256" key="6">
    <source>
        <dbReference type="SAM" id="Phobius"/>
    </source>
</evidence>
<feature type="compositionally biased region" description="Basic residues" evidence="5">
    <location>
        <begin position="503"/>
        <end position="514"/>
    </location>
</feature>
<dbReference type="GO" id="GO:0016020">
    <property type="term" value="C:membrane"/>
    <property type="evidence" value="ECO:0007669"/>
    <property type="project" value="UniProtKB-SubCell"/>
</dbReference>
<feature type="transmembrane region" description="Helical" evidence="6">
    <location>
        <begin position="392"/>
        <end position="412"/>
    </location>
</feature>
<dbReference type="PANTHER" id="PTHR23423">
    <property type="entry name" value="ORGANIC SOLUTE TRANSPORTER-RELATED"/>
    <property type="match status" value="1"/>
</dbReference>
<evidence type="ECO:0000256" key="1">
    <source>
        <dbReference type="ARBA" id="ARBA00004141"/>
    </source>
</evidence>
<reference evidence="7" key="1">
    <citation type="submission" date="2021-01" db="EMBL/GenBank/DDBJ databases">
        <authorList>
            <person name="Corre E."/>
            <person name="Pelletier E."/>
            <person name="Niang G."/>
            <person name="Scheremetjew M."/>
            <person name="Finn R."/>
            <person name="Kale V."/>
            <person name="Holt S."/>
            <person name="Cochrane G."/>
            <person name="Meng A."/>
            <person name="Brown T."/>
            <person name="Cohen L."/>
        </authorList>
    </citation>
    <scope>NUCLEOTIDE SEQUENCE</scope>
    <source>
        <strain evidence="7">Isolate 1302-5</strain>
    </source>
</reference>
<feature type="transmembrane region" description="Helical" evidence="6">
    <location>
        <begin position="179"/>
        <end position="203"/>
    </location>
</feature>
<feature type="compositionally biased region" description="Basic and acidic residues" evidence="5">
    <location>
        <begin position="530"/>
        <end position="541"/>
    </location>
</feature>